<dbReference type="SUPFAM" id="SSF46689">
    <property type="entry name" value="Homeodomain-like"/>
    <property type="match status" value="1"/>
</dbReference>
<comment type="caution">
    <text evidence="6">The sequence shown here is derived from an EMBL/GenBank/DDBJ whole genome shotgun (WGS) entry which is preliminary data.</text>
</comment>
<name>A0A398CVL0_9BACL</name>
<dbReference type="Pfam" id="PF00440">
    <property type="entry name" value="TetR_N"/>
    <property type="match status" value="1"/>
</dbReference>
<evidence type="ECO:0000313" key="7">
    <source>
        <dbReference type="Proteomes" id="UP000266340"/>
    </source>
</evidence>
<dbReference type="AlphaFoldDB" id="A0A398CVL0"/>
<dbReference type="InterPro" id="IPR036271">
    <property type="entry name" value="Tet_transcr_reg_TetR-rel_C_sf"/>
</dbReference>
<dbReference type="GO" id="GO:0003700">
    <property type="term" value="F:DNA-binding transcription factor activity"/>
    <property type="evidence" value="ECO:0007669"/>
    <property type="project" value="TreeGrafter"/>
</dbReference>
<feature type="DNA-binding region" description="H-T-H motif" evidence="4">
    <location>
        <begin position="27"/>
        <end position="46"/>
    </location>
</feature>
<sequence>MRIRLTPERVLEAAADIANNEGLDKVTLAAVAAALGIKTPSLYNHVAGLEDLRMKLAEIGARKLRERLTEAAIGRSGDSALIAVAKAYAAFAGKEPGMYEALNRLPEAPSALFQTESDLILQLLVRLMEHYELNATTTVHAVRGLRSLIHGFASLDALGGFRMSENKDDSLIWAVSTYLKGLEK</sequence>
<dbReference type="SUPFAM" id="SSF48498">
    <property type="entry name" value="Tetracyclin repressor-like, C-terminal domain"/>
    <property type="match status" value="1"/>
</dbReference>
<dbReference type="OrthoDB" id="71867at2"/>
<dbReference type="EMBL" id="QXJM01000039">
    <property type="protein sequence ID" value="RIE03054.1"/>
    <property type="molecule type" value="Genomic_DNA"/>
</dbReference>
<gene>
    <name evidence="6" type="ORF">D3H35_20945</name>
</gene>
<keyword evidence="1" id="KW-0805">Transcription regulation</keyword>
<dbReference type="InterPro" id="IPR009057">
    <property type="entry name" value="Homeodomain-like_sf"/>
</dbReference>
<dbReference type="InterPro" id="IPR050109">
    <property type="entry name" value="HTH-type_TetR-like_transc_reg"/>
</dbReference>
<reference evidence="6 7" key="1">
    <citation type="submission" date="2018-09" db="EMBL/GenBank/DDBJ databases">
        <title>Cohnella cavernae sp. nov., isolated from a karst cave.</title>
        <authorList>
            <person name="Zhu H."/>
        </authorList>
    </citation>
    <scope>NUCLEOTIDE SEQUENCE [LARGE SCALE GENOMIC DNA]</scope>
    <source>
        <strain evidence="6 7">K2E09-144</strain>
    </source>
</reference>
<evidence type="ECO:0000313" key="6">
    <source>
        <dbReference type="EMBL" id="RIE03054.1"/>
    </source>
</evidence>
<proteinExistence type="predicted"/>
<keyword evidence="2 4" id="KW-0238">DNA-binding</keyword>
<dbReference type="Gene3D" id="1.10.10.60">
    <property type="entry name" value="Homeodomain-like"/>
    <property type="match status" value="1"/>
</dbReference>
<evidence type="ECO:0000256" key="2">
    <source>
        <dbReference type="ARBA" id="ARBA00023125"/>
    </source>
</evidence>
<feature type="domain" description="HTH tetR-type" evidence="5">
    <location>
        <begin position="4"/>
        <end position="64"/>
    </location>
</feature>
<evidence type="ECO:0000256" key="1">
    <source>
        <dbReference type="ARBA" id="ARBA00023015"/>
    </source>
</evidence>
<keyword evidence="3" id="KW-0804">Transcription</keyword>
<dbReference type="Gene3D" id="1.10.357.10">
    <property type="entry name" value="Tetracycline Repressor, domain 2"/>
    <property type="match status" value="1"/>
</dbReference>
<dbReference type="InterPro" id="IPR001647">
    <property type="entry name" value="HTH_TetR"/>
</dbReference>
<dbReference type="RefSeq" id="WP_119151081.1">
    <property type="nucleotide sequence ID" value="NZ_JBHSOV010000042.1"/>
</dbReference>
<evidence type="ECO:0000256" key="4">
    <source>
        <dbReference type="PROSITE-ProRule" id="PRU00335"/>
    </source>
</evidence>
<dbReference type="PROSITE" id="PS50977">
    <property type="entry name" value="HTH_TETR_2"/>
    <property type="match status" value="1"/>
</dbReference>
<dbReference type="PANTHER" id="PTHR30055:SF239">
    <property type="entry name" value="TRANSCRIPTIONAL REGULATORY PROTEIN"/>
    <property type="match status" value="1"/>
</dbReference>
<dbReference type="Proteomes" id="UP000266340">
    <property type="component" value="Unassembled WGS sequence"/>
</dbReference>
<evidence type="ECO:0000259" key="5">
    <source>
        <dbReference type="PROSITE" id="PS50977"/>
    </source>
</evidence>
<protein>
    <submittedName>
        <fullName evidence="6">TetR/AcrR family transcriptional regulator</fullName>
    </submittedName>
</protein>
<accession>A0A398CVL0</accession>
<dbReference type="PANTHER" id="PTHR30055">
    <property type="entry name" value="HTH-TYPE TRANSCRIPTIONAL REGULATOR RUTR"/>
    <property type="match status" value="1"/>
</dbReference>
<evidence type="ECO:0000256" key="3">
    <source>
        <dbReference type="ARBA" id="ARBA00023163"/>
    </source>
</evidence>
<organism evidence="6 7">
    <name type="scientific">Cohnella faecalis</name>
    <dbReference type="NCBI Taxonomy" id="2315694"/>
    <lineage>
        <taxon>Bacteria</taxon>
        <taxon>Bacillati</taxon>
        <taxon>Bacillota</taxon>
        <taxon>Bacilli</taxon>
        <taxon>Bacillales</taxon>
        <taxon>Paenibacillaceae</taxon>
        <taxon>Cohnella</taxon>
    </lineage>
</organism>
<keyword evidence="7" id="KW-1185">Reference proteome</keyword>
<dbReference type="InterPro" id="IPR025996">
    <property type="entry name" value="MT1864/Rv1816-like_C"/>
</dbReference>
<dbReference type="GO" id="GO:0000976">
    <property type="term" value="F:transcription cis-regulatory region binding"/>
    <property type="evidence" value="ECO:0007669"/>
    <property type="project" value="TreeGrafter"/>
</dbReference>
<dbReference type="Pfam" id="PF13305">
    <property type="entry name" value="TetR_C_33"/>
    <property type="match status" value="1"/>
</dbReference>